<keyword evidence="1" id="KW-0472">Membrane</keyword>
<evidence type="ECO:0000313" key="2">
    <source>
        <dbReference type="EMBL" id="MQM15940.1"/>
    </source>
</evidence>
<evidence type="ECO:0000313" key="3">
    <source>
        <dbReference type="Proteomes" id="UP000652761"/>
    </source>
</evidence>
<accession>A0A843X9F3</accession>
<dbReference type="EMBL" id="NMUH01006754">
    <property type="protein sequence ID" value="MQM15940.1"/>
    <property type="molecule type" value="Genomic_DNA"/>
</dbReference>
<feature type="transmembrane region" description="Helical" evidence="1">
    <location>
        <begin position="189"/>
        <end position="206"/>
    </location>
</feature>
<keyword evidence="1" id="KW-1133">Transmembrane helix</keyword>
<dbReference type="AlphaFoldDB" id="A0A843X9F3"/>
<sequence>MAMVGVSACVPGQGVPLGPSGGNATGCLLAFSDQSFSGRAVCAGVGRRPFWGFPEGVPCVPVPAGLVFITSQLCCFYRWLPRQYSFARCSALEGLSAKQVVTIAWDPQPRASVSDGVDLGGGRAQVMDLDQKRKAVGTMAQASPSHCLALHWFRSGIGRSSVGPQFGWTAVFVMLVCRVAPLVERCYTWLWLLPAWLRCIAWLLCFGDVSQNFFVVVLVSVVWLVAVALPSRLRCIAWLPYVLVMFSRTVGCCPGLRYPDVVLAIAFWWVFPERGLGGFGGEQLLALWVEVLPKLPILVLCCALGCVSGRGAGQVVFPSVFGFSWLRWWDFVCPHGREVGFVSRTLWTLPDGSLLCLEALVAVGHVALPTCGGRSGAL</sequence>
<proteinExistence type="predicted"/>
<feature type="transmembrane region" description="Helical" evidence="1">
    <location>
        <begin position="213"/>
        <end position="233"/>
    </location>
</feature>
<name>A0A843X9F3_COLES</name>
<evidence type="ECO:0000256" key="1">
    <source>
        <dbReference type="SAM" id="Phobius"/>
    </source>
</evidence>
<keyword evidence="3" id="KW-1185">Reference proteome</keyword>
<gene>
    <name evidence="2" type="ORF">Taro_048892</name>
</gene>
<dbReference type="Proteomes" id="UP000652761">
    <property type="component" value="Unassembled WGS sequence"/>
</dbReference>
<reference evidence="2" key="1">
    <citation type="submission" date="2017-07" db="EMBL/GenBank/DDBJ databases">
        <title>Taro Niue Genome Assembly and Annotation.</title>
        <authorList>
            <person name="Atibalentja N."/>
            <person name="Keating K."/>
            <person name="Fields C.J."/>
        </authorList>
    </citation>
    <scope>NUCLEOTIDE SEQUENCE</scope>
    <source>
        <strain evidence="2">Niue_2</strain>
        <tissue evidence="2">Leaf</tissue>
    </source>
</reference>
<organism evidence="2 3">
    <name type="scientific">Colocasia esculenta</name>
    <name type="common">Wild taro</name>
    <name type="synonym">Arum esculentum</name>
    <dbReference type="NCBI Taxonomy" id="4460"/>
    <lineage>
        <taxon>Eukaryota</taxon>
        <taxon>Viridiplantae</taxon>
        <taxon>Streptophyta</taxon>
        <taxon>Embryophyta</taxon>
        <taxon>Tracheophyta</taxon>
        <taxon>Spermatophyta</taxon>
        <taxon>Magnoliopsida</taxon>
        <taxon>Liliopsida</taxon>
        <taxon>Araceae</taxon>
        <taxon>Aroideae</taxon>
        <taxon>Colocasieae</taxon>
        <taxon>Colocasia</taxon>
    </lineage>
</organism>
<comment type="caution">
    <text evidence="2">The sequence shown here is derived from an EMBL/GenBank/DDBJ whole genome shotgun (WGS) entry which is preliminary data.</text>
</comment>
<protein>
    <submittedName>
        <fullName evidence="2">Uncharacterized protein</fullName>
    </submittedName>
</protein>
<keyword evidence="1" id="KW-0812">Transmembrane</keyword>